<dbReference type="SUPFAM" id="SSF46785">
    <property type="entry name" value="Winged helix' DNA-binding domain"/>
    <property type="match status" value="1"/>
</dbReference>
<dbReference type="PRINTS" id="PR00598">
    <property type="entry name" value="HTHMARR"/>
</dbReference>
<evidence type="ECO:0000259" key="1">
    <source>
        <dbReference type="PROSITE" id="PS50995"/>
    </source>
</evidence>
<dbReference type="PROSITE" id="PS50995">
    <property type="entry name" value="HTH_MARR_2"/>
    <property type="match status" value="1"/>
</dbReference>
<dbReference type="PANTHER" id="PTHR33164:SF43">
    <property type="entry name" value="HTH-TYPE TRANSCRIPTIONAL REPRESSOR YETL"/>
    <property type="match status" value="1"/>
</dbReference>
<dbReference type="SMART" id="SM00347">
    <property type="entry name" value="HTH_MARR"/>
    <property type="match status" value="1"/>
</dbReference>
<dbReference type="GO" id="GO:0006950">
    <property type="term" value="P:response to stress"/>
    <property type="evidence" value="ECO:0007669"/>
    <property type="project" value="TreeGrafter"/>
</dbReference>
<dbReference type="EMBL" id="FOVM01000001">
    <property type="protein sequence ID" value="SFN41174.1"/>
    <property type="molecule type" value="Genomic_DNA"/>
</dbReference>
<dbReference type="Gene3D" id="1.10.10.10">
    <property type="entry name" value="Winged helix-like DNA-binding domain superfamily/Winged helix DNA-binding domain"/>
    <property type="match status" value="1"/>
</dbReference>
<dbReference type="STRING" id="995034.SAMN05216219_0498"/>
<proteinExistence type="predicted"/>
<dbReference type="InterPro" id="IPR036390">
    <property type="entry name" value="WH_DNA-bd_sf"/>
</dbReference>
<dbReference type="Proteomes" id="UP000198867">
    <property type="component" value="Unassembled WGS sequence"/>
</dbReference>
<dbReference type="InterPro" id="IPR036388">
    <property type="entry name" value="WH-like_DNA-bd_sf"/>
</dbReference>
<gene>
    <name evidence="2" type="ORF">SAMN05216219_0498</name>
</gene>
<dbReference type="PANTHER" id="PTHR33164">
    <property type="entry name" value="TRANSCRIPTIONAL REGULATOR, MARR FAMILY"/>
    <property type="match status" value="1"/>
</dbReference>
<feature type="domain" description="HTH marR-type" evidence="1">
    <location>
        <begin position="2"/>
        <end position="145"/>
    </location>
</feature>
<protein>
    <submittedName>
        <fullName evidence="2">Transcriptional regulator, MarR family</fullName>
    </submittedName>
</protein>
<dbReference type="GO" id="GO:0003700">
    <property type="term" value="F:DNA-binding transcription factor activity"/>
    <property type="evidence" value="ECO:0007669"/>
    <property type="project" value="InterPro"/>
</dbReference>
<keyword evidence="3" id="KW-1185">Reference proteome</keyword>
<evidence type="ECO:0000313" key="3">
    <source>
        <dbReference type="Proteomes" id="UP000198867"/>
    </source>
</evidence>
<reference evidence="3" key="1">
    <citation type="submission" date="2016-10" db="EMBL/GenBank/DDBJ databases">
        <authorList>
            <person name="Varghese N."/>
            <person name="Submissions S."/>
        </authorList>
    </citation>
    <scope>NUCLEOTIDE SEQUENCE [LARGE SCALE GENOMIC DNA]</scope>
    <source>
        <strain evidence="3">CGMCC 1.11101</strain>
    </source>
</reference>
<dbReference type="AlphaFoldDB" id="A0A1I4YT28"/>
<accession>A0A1I4YT28</accession>
<dbReference type="Pfam" id="PF12802">
    <property type="entry name" value="MarR_2"/>
    <property type="match status" value="1"/>
</dbReference>
<name>A0A1I4YT28_9MICO</name>
<dbReference type="InterPro" id="IPR039422">
    <property type="entry name" value="MarR/SlyA-like"/>
</dbReference>
<sequence length="151" mass="16795">MDDADVDSVVRVLAALRTWREAEQSMSEASQRHMKLNATDMKALRFLMASRNAGAVVTPGMLAETLRISTASTTKLLDRLERAGHVTRSPHPTDRRALMITVTDATRSDARESVGKVHARRFEAAARLTHDERDIVIRFLTDLSAVAEPEK</sequence>
<organism evidence="2 3">
    <name type="scientific">Mycetocola miduiensis</name>
    <dbReference type="NCBI Taxonomy" id="995034"/>
    <lineage>
        <taxon>Bacteria</taxon>
        <taxon>Bacillati</taxon>
        <taxon>Actinomycetota</taxon>
        <taxon>Actinomycetes</taxon>
        <taxon>Micrococcales</taxon>
        <taxon>Microbacteriaceae</taxon>
        <taxon>Mycetocola</taxon>
    </lineage>
</organism>
<evidence type="ECO:0000313" key="2">
    <source>
        <dbReference type="EMBL" id="SFN41174.1"/>
    </source>
</evidence>
<dbReference type="InterPro" id="IPR000835">
    <property type="entry name" value="HTH_MarR-typ"/>
</dbReference>